<sequence length="221" mass="24703">MSSTILLEDQWALFVQEIVKKAVQCRAKTFGVSVSEMAELLHTDMATLYGYTLDNLTNTFFPNFLLLQARKNLFETRSLDTSYVVAGLTQAQGAAETMLYFLLVCSVKTSNSLLAVSKLLFGQGATEPTCNVAYVLSRSLNEVEAKFNALTAVEFRNSPYIFITVTNITRWFVMDDILQLVTNEGENNLRKYAFGKPVNLATDNLVLLQVWNRTVADVVAQ</sequence>
<evidence type="ECO:0000313" key="2">
    <source>
        <dbReference type="Proteomes" id="UP001152795"/>
    </source>
</evidence>
<reference evidence="1" key="1">
    <citation type="submission" date="2020-04" db="EMBL/GenBank/DDBJ databases">
        <authorList>
            <person name="Alioto T."/>
            <person name="Alioto T."/>
            <person name="Gomez Garrido J."/>
        </authorList>
    </citation>
    <scope>NUCLEOTIDE SEQUENCE</scope>
    <source>
        <strain evidence="1">A484AB</strain>
    </source>
</reference>
<dbReference type="Proteomes" id="UP001152795">
    <property type="component" value="Unassembled WGS sequence"/>
</dbReference>
<evidence type="ECO:0000313" key="1">
    <source>
        <dbReference type="EMBL" id="CAB3990261.1"/>
    </source>
</evidence>
<dbReference type="AlphaFoldDB" id="A0A7D9HW53"/>
<gene>
    <name evidence="1" type="ORF">PACLA_8A036302</name>
</gene>
<dbReference type="EMBL" id="CACRXK020001630">
    <property type="protein sequence ID" value="CAB3990261.1"/>
    <property type="molecule type" value="Genomic_DNA"/>
</dbReference>
<name>A0A7D9HW53_PARCT</name>
<accession>A0A7D9HW53</accession>
<proteinExistence type="predicted"/>
<organism evidence="1 2">
    <name type="scientific">Paramuricea clavata</name>
    <name type="common">Red gorgonian</name>
    <name type="synonym">Violescent sea-whip</name>
    <dbReference type="NCBI Taxonomy" id="317549"/>
    <lineage>
        <taxon>Eukaryota</taxon>
        <taxon>Metazoa</taxon>
        <taxon>Cnidaria</taxon>
        <taxon>Anthozoa</taxon>
        <taxon>Octocorallia</taxon>
        <taxon>Malacalcyonacea</taxon>
        <taxon>Plexauridae</taxon>
        <taxon>Paramuricea</taxon>
    </lineage>
</organism>
<comment type="caution">
    <text evidence="1">The sequence shown here is derived from an EMBL/GenBank/DDBJ whole genome shotgun (WGS) entry which is preliminary data.</text>
</comment>
<protein>
    <submittedName>
        <fullName evidence="1">Uncharacterized protein</fullName>
    </submittedName>
</protein>
<keyword evidence="2" id="KW-1185">Reference proteome</keyword>